<name>A0ABS6ILA3_9HYPH</name>
<organism evidence="1 2">
    <name type="scientific">Reyranella humidisoli</name>
    <dbReference type="NCBI Taxonomy" id="2849149"/>
    <lineage>
        <taxon>Bacteria</taxon>
        <taxon>Pseudomonadati</taxon>
        <taxon>Pseudomonadota</taxon>
        <taxon>Alphaproteobacteria</taxon>
        <taxon>Hyphomicrobiales</taxon>
        <taxon>Reyranellaceae</taxon>
        <taxon>Reyranella</taxon>
    </lineage>
</organism>
<proteinExistence type="predicted"/>
<accession>A0ABS6ILA3</accession>
<sequence>MKCTELSEAPHDLVRRHLAEAANGWSVGTWGAIGEFQYDEGEPGLVVDADALSVSSRRGALRVGDLADVTPFALIDDNGRTCEIAFCSARPASGRTVIHAVDAVTFDLGIGVPHIDMLVRVREDDAETRRALAAGVGKPLLTMDNPAGPAIGKASPTRVFASAFATLEVHQPIPPPGGRSPAGPHSHLLPHHLKEGRVHAPNSPLPAGLYCGLSLYPRTRL</sequence>
<keyword evidence="2" id="KW-1185">Reference proteome</keyword>
<reference evidence="1 2" key="1">
    <citation type="submission" date="2021-06" db="EMBL/GenBank/DDBJ databases">
        <authorList>
            <person name="Lee D.H."/>
        </authorList>
    </citation>
    <scope>NUCLEOTIDE SEQUENCE [LARGE SCALE GENOMIC DNA]</scope>
    <source>
        <strain evidence="1 2">MMS21-HV4-11</strain>
    </source>
</reference>
<evidence type="ECO:0000313" key="1">
    <source>
        <dbReference type="EMBL" id="MBU8875377.1"/>
    </source>
</evidence>
<dbReference type="Pfam" id="PF21973">
    <property type="entry name" value="DUF6925"/>
    <property type="match status" value="1"/>
</dbReference>
<gene>
    <name evidence="1" type="ORF">KQ910_16505</name>
</gene>
<dbReference type="InterPro" id="IPR053838">
    <property type="entry name" value="DUF6925"/>
</dbReference>
<dbReference type="Proteomes" id="UP000727907">
    <property type="component" value="Unassembled WGS sequence"/>
</dbReference>
<protein>
    <submittedName>
        <fullName evidence="1">Uncharacterized protein</fullName>
    </submittedName>
</protein>
<dbReference type="RefSeq" id="WP_216962507.1">
    <property type="nucleotide sequence ID" value="NZ_JAHOPB010000001.1"/>
</dbReference>
<evidence type="ECO:0000313" key="2">
    <source>
        <dbReference type="Proteomes" id="UP000727907"/>
    </source>
</evidence>
<dbReference type="EMBL" id="JAHOPB010000001">
    <property type="protein sequence ID" value="MBU8875377.1"/>
    <property type="molecule type" value="Genomic_DNA"/>
</dbReference>
<comment type="caution">
    <text evidence="1">The sequence shown here is derived from an EMBL/GenBank/DDBJ whole genome shotgun (WGS) entry which is preliminary data.</text>
</comment>